<feature type="region of interest" description="Disordered" evidence="7">
    <location>
        <begin position="366"/>
        <end position="470"/>
    </location>
</feature>
<feature type="region of interest" description="Disordered" evidence="7">
    <location>
        <begin position="795"/>
        <end position="822"/>
    </location>
</feature>
<feature type="compositionally biased region" description="Low complexity" evidence="7">
    <location>
        <begin position="808"/>
        <end position="822"/>
    </location>
</feature>
<protein>
    <submittedName>
        <fullName evidence="10">Fusaric acid resistance protein-like</fullName>
    </submittedName>
</protein>
<feature type="compositionally biased region" description="Basic and acidic residues" evidence="7">
    <location>
        <begin position="369"/>
        <end position="393"/>
    </location>
</feature>
<evidence type="ECO:0000313" key="11">
    <source>
        <dbReference type="Proteomes" id="UP001206128"/>
    </source>
</evidence>
<dbReference type="PANTHER" id="PTHR30509">
    <property type="entry name" value="P-HYDROXYBENZOIC ACID EFFLUX PUMP SUBUNIT-RELATED"/>
    <property type="match status" value="1"/>
</dbReference>
<feature type="compositionally biased region" description="Basic and acidic residues" evidence="7">
    <location>
        <begin position="738"/>
        <end position="747"/>
    </location>
</feature>
<dbReference type="Pfam" id="PF13515">
    <property type="entry name" value="FUSC_2"/>
    <property type="match status" value="1"/>
</dbReference>
<feature type="transmembrane region" description="Helical" evidence="8">
    <location>
        <begin position="110"/>
        <end position="126"/>
    </location>
</feature>
<evidence type="ECO:0000256" key="2">
    <source>
        <dbReference type="ARBA" id="ARBA00022475"/>
    </source>
</evidence>
<name>A0AAE3GBR2_9PSEU</name>
<comment type="subcellular location">
    <subcellularLocation>
        <location evidence="1">Cell membrane</location>
        <topology evidence="1">Multi-pass membrane protein</topology>
    </subcellularLocation>
</comment>
<keyword evidence="11" id="KW-1185">Reference proteome</keyword>
<keyword evidence="3 8" id="KW-0812">Transmembrane</keyword>
<feature type="compositionally biased region" description="Basic and acidic residues" evidence="7">
    <location>
        <begin position="796"/>
        <end position="806"/>
    </location>
</feature>
<evidence type="ECO:0000259" key="9">
    <source>
        <dbReference type="Pfam" id="PF13515"/>
    </source>
</evidence>
<keyword evidence="5 8" id="KW-0472">Membrane</keyword>
<comment type="similarity">
    <text evidence="6">Belongs to the YccS/YhfK family.</text>
</comment>
<feature type="compositionally biased region" description="Basic and acidic residues" evidence="7">
    <location>
        <begin position="401"/>
        <end position="462"/>
    </location>
</feature>
<evidence type="ECO:0000256" key="5">
    <source>
        <dbReference type="ARBA" id="ARBA00023136"/>
    </source>
</evidence>
<accession>A0AAE3GBR2</accession>
<evidence type="ECO:0000256" key="4">
    <source>
        <dbReference type="ARBA" id="ARBA00022989"/>
    </source>
</evidence>
<feature type="transmembrane region" description="Helical" evidence="8">
    <location>
        <begin position="591"/>
        <end position="613"/>
    </location>
</feature>
<dbReference type="EMBL" id="JAMTCK010000004">
    <property type="protein sequence ID" value="MCP2165205.1"/>
    <property type="molecule type" value="Genomic_DNA"/>
</dbReference>
<dbReference type="InterPro" id="IPR049453">
    <property type="entry name" value="Memb_transporter_dom"/>
</dbReference>
<dbReference type="GO" id="GO:0005886">
    <property type="term" value="C:plasma membrane"/>
    <property type="evidence" value="ECO:0007669"/>
    <property type="project" value="UniProtKB-SubCell"/>
</dbReference>
<evidence type="ECO:0000256" key="3">
    <source>
        <dbReference type="ARBA" id="ARBA00022692"/>
    </source>
</evidence>
<reference evidence="10" key="1">
    <citation type="submission" date="2022-06" db="EMBL/GenBank/DDBJ databases">
        <title>Genomic Encyclopedia of Archaeal and Bacterial Type Strains, Phase II (KMG-II): from individual species to whole genera.</title>
        <authorList>
            <person name="Goeker M."/>
        </authorList>
    </citation>
    <scope>NUCLEOTIDE SEQUENCE</scope>
    <source>
        <strain evidence="10">DSM 43935</strain>
    </source>
</reference>
<feature type="region of interest" description="Disordered" evidence="7">
    <location>
        <begin position="736"/>
        <end position="763"/>
    </location>
</feature>
<feature type="transmembrane region" description="Helical" evidence="8">
    <location>
        <begin position="551"/>
        <end position="579"/>
    </location>
</feature>
<feature type="transmembrane region" description="Helical" evidence="8">
    <location>
        <begin position="41"/>
        <end position="73"/>
    </location>
</feature>
<keyword evidence="4 8" id="KW-1133">Transmembrane helix</keyword>
<dbReference type="AlphaFoldDB" id="A0AAE3GBR2"/>
<feature type="domain" description="Integral membrane bound transporter" evidence="9">
    <location>
        <begin position="481"/>
        <end position="607"/>
    </location>
</feature>
<gene>
    <name evidence="10" type="ORF">LX83_002054</name>
</gene>
<feature type="transmembrane region" description="Helical" evidence="8">
    <location>
        <begin position="522"/>
        <end position="545"/>
    </location>
</feature>
<comment type="caution">
    <text evidence="10">The sequence shown here is derived from an EMBL/GenBank/DDBJ whole genome shotgun (WGS) entry which is preliminary data.</text>
</comment>
<evidence type="ECO:0000256" key="7">
    <source>
        <dbReference type="SAM" id="MobiDB-lite"/>
    </source>
</evidence>
<evidence type="ECO:0000256" key="8">
    <source>
        <dbReference type="SAM" id="Phobius"/>
    </source>
</evidence>
<proteinExistence type="inferred from homology"/>
<evidence type="ECO:0000256" key="1">
    <source>
        <dbReference type="ARBA" id="ARBA00004651"/>
    </source>
</evidence>
<feature type="transmembrane region" description="Helical" evidence="8">
    <location>
        <begin position="133"/>
        <end position="150"/>
    </location>
</feature>
<keyword evidence="2" id="KW-1003">Cell membrane</keyword>
<feature type="transmembrane region" description="Helical" evidence="8">
    <location>
        <begin position="156"/>
        <end position="179"/>
    </location>
</feature>
<evidence type="ECO:0000313" key="10">
    <source>
        <dbReference type="EMBL" id="MCP2165205.1"/>
    </source>
</evidence>
<organism evidence="10 11">
    <name type="scientific">Goodfellowiella coeruleoviolacea</name>
    <dbReference type="NCBI Taxonomy" id="334858"/>
    <lineage>
        <taxon>Bacteria</taxon>
        <taxon>Bacillati</taxon>
        <taxon>Actinomycetota</taxon>
        <taxon>Actinomycetes</taxon>
        <taxon>Pseudonocardiales</taxon>
        <taxon>Pseudonocardiaceae</taxon>
        <taxon>Goodfellowiella</taxon>
    </lineage>
</organism>
<dbReference type="PANTHER" id="PTHR30509:SF9">
    <property type="entry name" value="MULTIDRUG RESISTANCE PROTEIN MDTO"/>
    <property type="match status" value="1"/>
</dbReference>
<evidence type="ECO:0000256" key="6">
    <source>
        <dbReference type="ARBA" id="ARBA00043993"/>
    </source>
</evidence>
<sequence length="822" mass="89023">MCDRVGVATRWHGARRLAAAVLDRLAAADPGMVRLRYAVRVVLATLIAAGGLALAGLPFPAVMVGAILALNMSTGLREATTREKLASAGLVPVAAAASLTLAALLPKIPVVVDSVFVAVTFVAVWLRRFPNIGFAVGMAGFMSFFAAVFTRLTSALLPVVLVGMVVGVLVAVGLALLLGRESRQHAVRRMFHAFRARLGQQVDQVSRVLEEMDSAGRTGERLDRYTERLREGALMIEAELDRDDQRPAQLDRVRRQLVTIELAAERLALSVRNAVEQGVSRQHRADLLVELRQLRGYLGRDPSRVIAADTREILATVRARRATPVEPDAPAPHRAAMGLRRAVSELVLATIQTRRYLETQAWWTAGDTESERPAPDSGKTESGVEREKSDSELRGTQPELGKPDSERPASTDQAGRERPADQPTRDGGEQPAGDERGGAGHEAERPREPGVDRRRQEEEPPTERLSPSTRQAVQTAVACALAIVASELVSPQRWYWAVITCWVVFIGTSSRGDLLVKGFRRVLGTLLGVLAGMVVALLVAGHPVVVGGLMAVGLFLAFYLVQVSYSMMSFFLTVTLGLLYDLMGMFTPQVFLLRLVETLIGALAGAVAAAVVLPTRTGSAAREEVAELLNGLSEFVGHAEDVLAHGEQLNLIEKSRELDRRFGDLERIVEPLLHRFNPFRDRRDTLSYLVVVLELVLYHARNLATAAETAALAGHPGVTGAMGRIRENLARMAAVASDRGDRDRTQDRTLVVGPSLSSEPGELNPAAKRVLSYLDRFDEASLGLARPLAMTTEVGLRADAERDGRDQAGPSPGSTSAASRRR</sequence>
<dbReference type="Proteomes" id="UP001206128">
    <property type="component" value="Unassembled WGS sequence"/>
</dbReference>